<dbReference type="Pfam" id="PF02878">
    <property type="entry name" value="PGM_PMM_I"/>
    <property type="match status" value="1"/>
</dbReference>
<evidence type="ECO:0008006" key="12">
    <source>
        <dbReference type="Google" id="ProtNLM"/>
    </source>
</evidence>
<dbReference type="SUPFAM" id="SSF55957">
    <property type="entry name" value="Phosphoglucomutase, C-terminal domain"/>
    <property type="match status" value="1"/>
</dbReference>
<evidence type="ECO:0000256" key="4">
    <source>
        <dbReference type="ARBA" id="ARBA00022723"/>
    </source>
</evidence>
<evidence type="ECO:0000259" key="8">
    <source>
        <dbReference type="Pfam" id="PF02878"/>
    </source>
</evidence>
<sequence length="484" mass="54239">MSNEIKINPNGFREYDARWLYKKDINLFGIENLGKGLGTQIIKNLKKNNPIVIVGHDYRSYSEEIKIALIKGLISTGCYVEDIGLSLSPTVYFAQFKLNADAVAMVTASHNENGWTGVKMGIKKGLTHAPEEMKELKDITLNKKFAEGKGSEKQIDGFQQVYKDDLINKNKINKKIKAVVACGNGTAGIFAPDILKSIGCEIIKIDCNLDYTFPKYNPNPEDLKMLHAISKAVKDNNADIGFGFDGDGDRVGVVDNKGNEIFSDKIGLLIARDLSSKHKGSKFVVDVKSTGLYSKDKVLLENKCETIYWKTGHSHIKRKVNAEKALAGFEKSGHFFFNRPLGYGYDDGINSAIQVCHLLNNQNKNMSEIIDELPNTYQTPTMAPFCKDEEKYQVVEDLLKKVKEFKNAKTKIDGQIITEILTVNGVRFSFEDGSWGLIRASSNKPSLVVVTESPTSDKRKKEIFYFIDKLLQETNKIGEYDQKI</sequence>
<dbReference type="PANTHER" id="PTHR43771:SF2">
    <property type="entry name" value="PHOSPHOMANNOMUTASE_PHOSPHOGLUCOMUTASE"/>
    <property type="match status" value="1"/>
</dbReference>
<comment type="similarity">
    <text evidence="2">Belongs to the phosphohexose mutase family.</text>
</comment>
<dbReference type="InterPro" id="IPR005844">
    <property type="entry name" value="A-D-PHexomutase_a/b/a-I"/>
</dbReference>
<feature type="domain" description="Alpha-D-phosphohexomutase alpha/beta/alpha" evidence="10">
    <location>
        <begin position="263"/>
        <end position="377"/>
    </location>
</feature>
<proteinExistence type="inferred from homology"/>
<evidence type="ECO:0000259" key="7">
    <source>
        <dbReference type="Pfam" id="PF00408"/>
    </source>
</evidence>
<dbReference type="InterPro" id="IPR005841">
    <property type="entry name" value="Alpha-D-phosphohexomutase_SF"/>
</dbReference>
<evidence type="ECO:0000256" key="6">
    <source>
        <dbReference type="ARBA" id="ARBA00023235"/>
    </source>
</evidence>
<feature type="domain" description="Alpha-D-phosphohexomutase alpha/beta/alpha" evidence="9">
    <location>
        <begin position="168"/>
        <end position="258"/>
    </location>
</feature>
<accession>A0A382CCM3</accession>
<dbReference type="PRINTS" id="PR00509">
    <property type="entry name" value="PGMPMM"/>
</dbReference>
<keyword evidence="5" id="KW-0460">Magnesium</keyword>
<dbReference type="GO" id="GO:0046872">
    <property type="term" value="F:metal ion binding"/>
    <property type="evidence" value="ECO:0007669"/>
    <property type="project" value="UniProtKB-KW"/>
</dbReference>
<evidence type="ECO:0000313" key="11">
    <source>
        <dbReference type="EMBL" id="SVB23097.1"/>
    </source>
</evidence>
<dbReference type="Pfam" id="PF00408">
    <property type="entry name" value="PGM_PMM_IV"/>
    <property type="match status" value="1"/>
</dbReference>
<dbReference type="PANTHER" id="PTHR43771">
    <property type="entry name" value="PHOSPHOMANNOMUTASE"/>
    <property type="match status" value="1"/>
</dbReference>
<organism evidence="11">
    <name type="scientific">marine metagenome</name>
    <dbReference type="NCBI Taxonomy" id="408172"/>
    <lineage>
        <taxon>unclassified sequences</taxon>
        <taxon>metagenomes</taxon>
        <taxon>ecological metagenomes</taxon>
    </lineage>
</organism>
<comment type="cofactor">
    <cofactor evidence="1">
        <name>Mg(2+)</name>
        <dbReference type="ChEBI" id="CHEBI:18420"/>
    </cofactor>
</comment>
<dbReference type="GO" id="GO:0016868">
    <property type="term" value="F:intramolecular phosphotransferase activity"/>
    <property type="evidence" value="ECO:0007669"/>
    <property type="project" value="InterPro"/>
</dbReference>
<name>A0A382CCM3_9ZZZZ</name>
<evidence type="ECO:0000256" key="5">
    <source>
        <dbReference type="ARBA" id="ARBA00022842"/>
    </source>
</evidence>
<gene>
    <name evidence="11" type="ORF">METZ01_LOCUS175951</name>
</gene>
<evidence type="ECO:0000256" key="2">
    <source>
        <dbReference type="ARBA" id="ARBA00010231"/>
    </source>
</evidence>
<keyword evidence="3" id="KW-0597">Phosphoprotein</keyword>
<protein>
    <recommendedName>
        <fullName evidence="12">Phosphomannomutase/phosphoglucomutase</fullName>
    </recommendedName>
</protein>
<evidence type="ECO:0000256" key="3">
    <source>
        <dbReference type="ARBA" id="ARBA00022553"/>
    </source>
</evidence>
<evidence type="ECO:0000259" key="10">
    <source>
        <dbReference type="Pfam" id="PF02880"/>
    </source>
</evidence>
<dbReference type="InterPro" id="IPR005846">
    <property type="entry name" value="A-D-PHexomutase_a/b/a-III"/>
</dbReference>
<dbReference type="SUPFAM" id="SSF53738">
    <property type="entry name" value="Phosphoglucomutase, first 3 domains"/>
    <property type="match status" value="3"/>
</dbReference>
<reference evidence="11" key="1">
    <citation type="submission" date="2018-05" db="EMBL/GenBank/DDBJ databases">
        <authorList>
            <person name="Lanie J.A."/>
            <person name="Ng W.-L."/>
            <person name="Kazmierczak K.M."/>
            <person name="Andrzejewski T.M."/>
            <person name="Davidsen T.M."/>
            <person name="Wayne K.J."/>
            <person name="Tettelin H."/>
            <person name="Glass J.I."/>
            <person name="Rusch D."/>
            <person name="Podicherti R."/>
            <person name="Tsui H.-C.T."/>
            <person name="Winkler M.E."/>
        </authorList>
    </citation>
    <scope>NUCLEOTIDE SEQUENCE</scope>
</reference>
<dbReference type="InterPro" id="IPR005845">
    <property type="entry name" value="A-D-PHexomutase_a/b/a-II"/>
</dbReference>
<evidence type="ECO:0000259" key="9">
    <source>
        <dbReference type="Pfam" id="PF02879"/>
    </source>
</evidence>
<feature type="domain" description="Alpha-D-phosphohexomutase C-terminal" evidence="7">
    <location>
        <begin position="395"/>
        <end position="465"/>
    </location>
</feature>
<dbReference type="GO" id="GO:0005975">
    <property type="term" value="P:carbohydrate metabolic process"/>
    <property type="evidence" value="ECO:0007669"/>
    <property type="project" value="InterPro"/>
</dbReference>
<dbReference type="InterPro" id="IPR016055">
    <property type="entry name" value="A-D-PHexomutase_a/b/a-I/II/III"/>
</dbReference>
<dbReference type="Pfam" id="PF02879">
    <property type="entry name" value="PGM_PMM_II"/>
    <property type="match status" value="1"/>
</dbReference>
<evidence type="ECO:0000256" key="1">
    <source>
        <dbReference type="ARBA" id="ARBA00001946"/>
    </source>
</evidence>
<dbReference type="InterPro" id="IPR005843">
    <property type="entry name" value="A-D-PHexomutase_C"/>
</dbReference>
<keyword evidence="4" id="KW-0479">Metal-binding</keyword>
<keyword evidence="6" id="KW-0413">Isomerase</keyword>
<dbReference type="Pfam" id="PF02880">
    <property type="entry name" value="PGM_PMM_III"/>
    <property type="match status" value="1"/>
</dbReference>
<dbReference type="Gene3D" id="3.40.120.10">
    <property type="entry name" value="Alpha-D-Glucose-1,6-Bisphosphate, subunit A, domain 3"/>
    <property type="match status" value="3"/>
</dbReference>
<dbReference type="AlphaFoldDB" id="A0A382CCM3"/>
<dbReference type="CDD" id="cd03089">
    <property type="entry name" value="PMM_PGM"/>
    <property type="match status" value="1"/>
</dbReference>
<feature type="domain" description="Alpha-D-phosphohexomutase alpha/beta/alpha" evidence="8">
    <location>
        <begin position="11"/>
        <end position="145"/>
    </location>
</feature>
<dbReference type="Gene3D" id="3.30.310.50">
    <property type="entry name" value="Alpha-D-phosphohexomutase, C-terminal domain"/>
    <property type="match status" value="1"/>
</dbReference>
<dbReference type="InterPro" id="IPR036900">
    <property type="entry name" value="A-D-PHexomutase_C_sf"/>
</dbReference>
<dbReference type="EMBL" id="UINC01033583">
    <property type="protein sequence ID" value="SVB23097.1"/>
    <property type="molecule type" value="Genomic_DNA"/>
</dbReference>